<dbReference type="SUPFAM" id="SSF57716">
    <property type="entry name" value="Glucocorticoid receptor-like (DNA-binding domain)"/>
    <property type="match status" value="1"/>
</dbReference>
<evidence type="ECO:0000313" key="2">
    <source>
        <dbReference type="EMBL" id="GLR18568.1"/>
    </source>
</evidence>
<dbReference type="Proteomes" id="UP001156666">
    <property type="component" value="Unassembled WGS sequence"/>
</dbReference>
<feature type="zinc finger region" description="dksA C4-type" evidence="1">
    <location>
        <begin position="84"/>
        <end position="108"/>
    </location>
</feature>
<dbReference type="RefSeq" id="WP_235294308.1">
    <property type="nucleotide sequence ID" value="NZ_BSOH01000021.1"/>
</dbReference>
<organism evidence="2 3">
    <name type="scientific">Portibacter lacus</name>
    <dbReference type="NCBI Taxonomy" id="1099794"/>
    <lineage>
        <taxon>Bacteria</taxon>
        <taxon>Pseudomonadati</taxon>
        <taxon>Bacteroidota</taxon>
        <taxon>Saprospiria</taxon>
        <taxon>Saprospirales</taxon>
        <taxon>Haliscomenobacteraceae</taxon>
        <taxon>Portibacter</taxon>
    </lineage>
</organism>
<dbReference type="EMBL" id="BSOH01000021">
    <property type="protein sequence ID" value="GLR18568.1"/>
    <property type="molecule type" value="Genomic_DNA"/>
</dbReference>
<name>A0AA37WF85_9BACT</name>
<accession>A0AA37WF85</accession>
<comment type="caution">
    <text evidence="2">The sequence shown here is derived from an EMBL/GenBank/DDBJ whole genome shotgun (WGS) entry which is preliminary data.</text>
</comment>
<keyword evidence="3" id="KW-1185">Reference proteome</keyword>
<evidence type="ECO:0000256" key="1">
    <source>
        <dbReference type="PROSITE-ProRule" id="PRU00510"/>
    </source>
</evidence>
<reference evidence="2" key="2">
    <citation type="submission" date="2023-01" db="EMBL/GenBank/DDBJ databases">
        <title>Draft genome sequence of Portibacter lacus strain NBRC 108769.</title>
        <authorList>
            <person name="Sun Q."/>
            <person name="Mori K."/>
        </authorList>
    </citation>
    <scope>NUCLEOTIDE SEQUENCE</scope>
    <source>
        <strain evidence="2">NBRC 108769</strain>
    </source>
</reference>
<evidence type="ECO:0000313" key="3">
    <source>
        <dbReference type="Proteomes" id="UP001156666"/>
    </source>
</evidence>
<gene>
    <name evidence="2" type="ORF">GCM10007940_31840</name>
</gene>
<dbReference type="AlphaFoldDB" id="A0AA37WF85"/>
<sequence>MEQKEKLLLKSKIIAMVEKAQLDIINMENNTQPVKPENSLGRISRMDAINNKSVMEASLRNTRKKLAKLKTALSNIDNENFGICTYCKNEIQPKRLMYMPESDQCVRCAARH</sequence>
<protein>
    <submittedName>
        <fullName evidence="2">DksA/traR C4-type zinc finger family protein</fullName>
    </submittedName>
</protein>
<dbReference type="PROSITE" id="PS51128">
    <property type="entry name" value="ZF_DKSA_2"/>
    <property type="match status" value="1"/>
</dbReference>
<dbReference type="PANTHER" id="PTHR33823">
    <property type="entry name" value="RNA POLYMERASE-BINDING TRANSCRIPTION FACTOR DKSA-RELATED"/>
    <property type="match status" value="1"/>
</dbReference>
<dbReference type="Gene3D" id="1.20.120.910">
    <property type="entry name" value="DksA, coiled-coil domain"/>
    <property type="match status" value="1"/>
</dbReference>
<proteinExistence type="predicted"/>
<reference evidence="2" key="1">
    <citation type="journal article" date="2014" name="Int. J. Syst. Evol. Microbiol.">
        <title>Complete genome sequence of Corynebacterium casei LMG S-19264T (=DSM 44701T), isolated from a smear-ripened cheese.</title>
        <authorList>
            <consortium name="US DOE Joint Genome Institute (JGI-PGF)"/>
            <person name="Walter F."/>
            <person name="Albersmeier A."/>
            <person name="Kalinowski J."/>
            <person name="Ruckert C."/>
        </authorList>
    </citation>
    <scope>NUCLEOTIDE SEQUENCE</scope>
    <source>
        <strain evidence="2">NBRC 108769</strain>
    </source>
</reference>